<feature type="compositionally biased region" description="Acidic residues" evidence="1">
    <location>
        <begin position="1"/>
        <end position="10"/>
    </location>
</feature>
<dbReference type="Proteomes" id="UP000218231">
    <property type="component" value="Unassembled WGS sequence"/>
</dbReference>
<dbReference type="SUPFAM" id="SSF47113">
    <property type="entry name" value="Histone-fold"/>
    <property type="match status" value="1"/>
</dbReference>
<reference evidence="2 3" key="1">
    <citation type="journal article" date="2017" name="Curr. Biol.">
        <title>Genome architecture and evolution of a unichromosomal asexual nematode.</title>
        <authorList>
            <person name="Fradin H."/>
            <person name="Zegar C."/>
            <person name="Gutwein M."/>
            <person name="Lucas J."/>
            <person name="Kovtun M."/>
            <person name="Corcoran D."/>
            <person name="Baugh L.R."/>
            <person name="Kiontke K."/>
            <person name="Gunsalus K."/>
            <person name="Fitch D.H."/>
            <person name="Piano F."/>
        </authorList>
    </citation>
    <scope>NUCLEOTIDE SEQUENCE [LARGE SCALE GENOMIC DNA]</scope>
    <source>
        <strain evidence="2">PF1309</strain>
    </source>
</reference>
<dbReference type="GO" id="GO:0046982">
    <property type="term" value="F:protein heterodimerization activity"/>
    <property type="evidence" value="ECO:0007669"/>
    <property type="project" value="InterPro"/>
</dbReference>
<feature type="region of interest" description="Disordered" evidence="1">
    <location>
        <begin position="1"/>
        <end position="26"/>
    </location>
</feature>
<dbReference type="OrthoDB" id="1291358at2759"/>
<name>A0A2A2KGS0_9BILA</name>
<organism evidence="2 3">
    <name type="scientific">Diploscapter pachys</name>
    <dbReference type="NCBI Taxonomy" id="2018661"/>
    <lineage>
        <taxon>Eukaryota</taxon>
        <taxon>Metazoa</taxon>
        <taxon>Ecdysozoa</taxon>
        <taxon>Nematoda</taxon>
        <taxon>Chromadorea</taxon>
        <taxon>Rhabditida</taxon>
        <taxon>Rhabditina</taxon>
        <taxon>Rhabditomorpha</taxon>
        <taxon>Rhabditoidea</taxon>
        <taxon>Rhabditidae</taxon>
        <taxon>Diploscapter</taxon>
    </lineage>
</organism>
<evidence type="ECO:0000313" key="3">
    <source>
        <dbReference type="Proteomes" id="UP000218231"/>
    </source>
</evidence>
<dbReference type="EMBL" id="LIAE01008638">
    <property type="protein sequence ID" value="PAV73226.1"/>
    <property type="molecule type" value="Genomic_DNA"/>
</dbReference>
<evidence type="ECO:0000313" key="2">
    <source>
        <dbReference type="EMBL" id="PAV73226.1"/>
    </source>
</evidence>
<dbReference type="Gene3D" id="1.10.20.10">
    <property type="entry name" value="Histone, subunit A"/>
    <property type="match status" value="1"/>
</dbReference>
<sequence length="122" mass="13332">MSKENDDDDVQTSGAIDVSMSANAEDSTSAGCLLPLARIKSIVASVPGSIPPSPDGLFAYSKAAELFIEDLLKSTEKLNGGDIGYDELAEYVNATEELEWLQDFFPKRITLEEAMKRIRDQD</sequence>
<comment type="caution">
    <text evidence="2">The sequence shown here is derived from an EMBL/GenBank/DDBJ whole genome shotgun (WGS) entry which is preliminary data.</text>
</comment>
<evidence type="ECO:0008006" key="4">
    <source>
        <dbReference type="Google" id="ProtNLM"/>
    </source>
</evidence>
<accession>A0A2A2KGS0</accession>
<proteinExistence type="predicted"/>
<dbReference type="AlphaFoldDB" id="A0A2A2KGS0"/>
<dbReference type="STRING" id="2018661.A0A2A2KGS0"/>
<protein>
    <recommendedName>
        <fullName evidence="4">Transcription factor CBF/NF-Y/archaeal histone domain-containing protein</fullName>
    </recommendedName>
</protein>
<dbReference type="InterPro" id="IPR009072">
    <property type="entry name" value="Histone-fold"/>
</dbReference>
<gene>
    <name evidence="2" type="ORF">WR25_14315</name>
</gene>
<evidence type="ECO:0000256" key="1">
    <source>
        <dbReference type="SAM" id="MobiDB-lite"/>
    </source>
</evidence>
<keyword evidence="3" id="KW-1185">Reference proteome</keyword>